<evidence type="ECO:0000256" key="5">
    <source>
        <dbReference type="ARBA" id="ARBA00023065"/>
    </source>
</evidence>
<dbReference type="RefSeq" id="WP_089686136.1">
    <property type="nucleotide sequence ID" value="NZ_FNFO01000010.1"/>
</dbReference>
<feature type="transmembrane region" description="Helical" evidence="9">
    <location>
        <begin position="398"/>
        <end position="418"/>
    </location>
</feature>
<dbReference type="GO" id="GO:0016020">
    <property type="term" value="C:membrane"/>
    <property type="evidence" value="ECO:0007669"/>
    <property type="project" value="UniProtKB-SubCell"/>
</dbReference>
<comment type="subcellular location">
    <subcellularLocation>
        <location evidence="1">Membrane</location>
        <topology evidence="1">Multi-pass membrane protein</topology>
    </subcellularLocation>
</comment>
<keyword evidence="2" id="KW-0813">Transport</keyword>
<evidence type="ECO:0000256" key="2">
    <source>
        <dbReference type="ARBA" id="ARBA00022448"/>
    </source>
</evidence>
<feature type="transmembrane region" description="Helical" evidence="9">
    <location>
        <begin position="54"/>
        <end position="73"/>
    </location>
</feature>
<dbReference type="PROSITE" id="PS50042">
    <property type="entry name" value="CNMP_BINDING_3"/>
    <property type="match status" value="1"/>
</dbReference>
<evidence type="ECO:0000313" key="12">
    <source>
        <dbReference type="Proteomes" id="UP000198510"/>
    </source>
</evidence>
<keyword evidence="12" id="KW-1185">Reference proteome</keyword>
<accession>A0A1G9QCN5</accession>
<keyword evidence="6 9" id="KW-0472">Membrane</keyword>
<evidence type="ECO:0000259" key="10">
    <source>
        <dbReference type="PROSITE" id="PS50042"/>
    </source>
</evidence>
<keyword evidence="3 9" id="KW-0812">Transmembrane</keyword>
<dbReference type="Proteomes" id="UP000198510">
    <property type="component" value="Unassembled WGS sequence"/>
</dbReference>
<keyword evidence="5" id="KW-0406">Ion transport</keyword>
<feature type="transmembrane region" description="Helical" evidence="9">
    <location>
        <begin position="266"/>
        <end position="285"/>
    </location>
</feature>
<dbReference type="GO" id="GO:0005221">
    <property type="term" value="F:intracellularly cyclic nucleotide-activated monoatomic cation channel activity"/>
    <property type="evidence" value="ECO:0007669"/>
    <property type="project" value="InterPro"/>
</dbReference>
<dbReference type="PANTHER" id="PTHR45638">
    <property type="entry name" value="CYCLIC NUCLEOTIDE-GATED CATION CHANNEL SUBUNIT A"/>
    <property type="match status" value="1"/>
</dbReference>
<dbReference type="InterPro" id="IPR036259">
    <property type="entry name" value="MFS_trans_sf"/>
</dbReference>
<evidence type="ECO:0000256" key="6">
    <source>
        <dbReference type="ARBA" id="ARBA00023136"/>
    </source>
</evidence>
<dbReference type="InterPro" id="IPR016024">
    <property type="entry name" value="ARM-type_fold"/>
</dbReference>
<dbReference type="InterPro" id="IPR050866">
    <property type="entry name" value="CNG_cation_channel"/>
</dbReference>
<protein>
    <submittedName>
        <fullName evidence="11">cAMP-binding domain of CRP or a regulatory subunit of cAMP-dependent protein kinases</fullName>
    </submittedName>
</protein>
<organism evidence="11 12">
    <name type="scientific">Catalinimonas alkaloidigena</name>
    <dbReference type="NCBI Taxonomy" id="1075417"/>
    <lineage>
        <taxon>Bacteria</taxon>
        <taxon>Pseudomonadati</taxon>
        <taxon>Bacteroidota</taxon>
        <taxon>Cytophagia</taxon>
        <taxon>Cytophagales</taxon>
        <taxon>Catalimonadaceae</taxon>
        <taxon>Catalinimonas</taxon>
    </lineage>
</organism>
<dbReference type="InterPro" id="IPR000595">
    <property type="entry name" value="cNMP-bd_dom"/>
</dbReference>
<feature type="transmembrane region" description="Helical" evidence="9">
    <location>
        <begin position="178"/>
        <end position="196"/>
    </location>
</feature>
<feature type="transmembrane region" description="Helical" evidence="9">
    <location>
        <begin position="231"/>
        <end position="254"/>
    </location>
</feature>
<keyword evidence="11" id="KW-0418">Kinase</keyword>
<dbReference type="SUPFAM" id="SSF103473">
    <property type="entry name" value="MFS general substrate transporter"/>
    <property type="match status" value="1"/>
</dbReference>
<dbReference type="PROSITE" id="PS00889">
    <property type="entry name" value="CNMP_BINDING_2"/>
    <property type="match status" value="1"/>
</dbReference>
<dbReference type="SUPFAM" id="SSF51206">
    <property type="entry name" value="cAMP-binding domain-like"/>
    <property type="match status" value="1"/>
</dbReference>
<dbReference type="SUPFAM" id="SSF48371">
    <property type="entry name" value="ARM repeat"/>
    <property type="match status" value="2"/>
</dbReference>
<dbReference type="Pfam" id="PF00027">
    <property type="entry name" value="cNMP_binding"/>
    <property type="match status" value="1"/>
</dbReference>
<dbReference type="InterPro" id="IPR014710">
    <property type="entry name" value="RmlC-like_jellyroll"/>
</dbReference>
<dbReference type="CDD" id="cd00038">
    <property type="entry name" value="CAP_ED"/>
    <property type="match status" value="1"/>
</dbReference>
<dbReference type="PROSITE" id="PS00888">
    <property type="entry name" value="CNMP_BINDING_1"/>
    <property type="match status" value="1"/>
</dbReference>
<dbReference type="Pfam" id="PF13646">
    <property type="entry name" value="HEAT_2"/>
    <property type="match status" value="1"/>
</dbReference>
<dbReference type="SMART" id="SM00100">
    <property type="entry name" value="cNMP"/>
    <property type="match status" value="1"/>
</dbReference>
<dbReference type="InterPro" id="IPR011989">
    <property type="entry name" value="ARM-like"/>
</dbReference>
<feature type="transmembrane region" description="Helical" evidence="9">
    <location>
        <begin position="370"/>
        <end position="392"/>
    </location>
</feature>
<dbReference type="Gene3D" id="1.25.10.10">
    <property type="entry name" value="Leucine-rich Repeat Variant"/>
    <property type="match status" value="1"/>
</dbReference>
<dbReference type="Gene3D" id="2.60.120.10">
    <property type="entry name" value="Jelly Rolls"/>
    <property type="match status" value="1"/>
</dbReference>
<feature type="transmembrane region" description="Helical" evidence="9">
    <location>
        <begin position="147"/>
        <end position="166"/>
    </location>
</feature>
<dbReference type="CDD" id="cd06174">
    <property type="entry name" value="MFS"/>
    <property type="match status" value="1"/>
</dbReference>
<gene>
    <name evidence="11" type="ORF">SAMN05421823_110107</name>
</gene>
<keyword evidence="11" id="KW-0808">Transferase</keyword>
<keyword evidence="7" id="KW-1071">Ligand-gated ion channel</keyword>
<keyword evidence="4 9" id="KW-1133">Transmembrane helix</keyword>
<feature type="transmembrane region" description="Helical" evidence="9">
    <location>
        <begin position="297"/>
        <end position="316"/>
    </location>
</feature>
<dbReference type="InterPro" id="IPR018490">
    <property type="entry name" value="cNMP-bd_dom_sf"/>
</dbReference>
<evidence type="ECO:0000313" key="11">
    <source>
        <dbReference type="EMBL" id="SDM08237.1"/>
    </source>
</evidence>
<reference evidence="11 12" key="1">
    <citation type="submission" date="2016-10" db="EMBL/GenBank/DDBJ databases">
        <authorList>
            <person name="de Groot N.N."/>
        </authorList>
    </citation>
    <scope>NUCLEOTIDE SEQUENCE [LARGE SCALE GENOMIC DNA]</scope>
    <source>
        <strain evidence="11 12">DSM 25186</strain>
    </source>
</reference>
<feature type="transmembrane region" description="Helical" evidence="9">
    <location>
        <begin position="110"/>
        <end position="135"/>
    </location>
</feature>
<feature type="transmembrane region" description="Helical" evidence="9">
    <location>
        <begin position="20"/>
        <end position="42"/>
    </location>
</feature>
<dbReference type="InterPro" id="IPR018488">
    <property type="entry name" value="cNMP-bd_CS"/>
</dbReference>
<feature type="transmembrane region" description="Helical" evidence="9">
    <location>
        <begin position="85"/>
        <end position="104"/>
    </location>
</feature>
<dbReference type="AlphaFoldDB" id="A0A1G9QCN5"/>
<evidence type="ECO:0000256" key="9">
    <source>
        <dbReference type="SAM" id="Phobius"/>
    </source>
</evidence>
<sequence>MRYLANLNDLLNLRKGEVWVVRTLLLFSFFQTTALALFFTAASSLFLTEYPIRTLAYVYLSTGLLLLFLNGVYARITRFVPARTLMLAEVGVILVVILLFRIGMGWAHAAWLAFGLIVWHRVMSSYLSAGFLRLALLLFDVRQSKRLFGLITSAETPASVLGYLLASALVPLIGTPNLLWWSAGALLGALVFLALLTTRPGTLTFEETSTEAEAAPPVSLFRRGKGRLGDFLAALALTCVFAVLTFTLIEFAFLSQVSSRFTNQSQITFFIGIILAMGQFAAFLLKTFLYGQVQRRFGLRAALLALPLVLGLIMASSLLSGLVGPTLLLVWLWVVIMVANDTLRSSLYSNTFIALLQPLPRRMKMLGLDLLGNVEAAAVGLSGLVLVGFGLLDALSLQYFSGFLLVVLVGWVAAIRVLNRRYLRVLEQGLKKRLLAGHALSVEDPATLRLIHEKLDSPYPGEVLYALDILSKHRHGQLPQMLKRLLVHPSEEVRQEALAKVDALRQASLLPEIKKRMEQETVLALKKQALRVYCKLGEATVVDEVTPYLEATDEPVRTGALVGLICSGGIDGVIVAGQRLNDYIYATQPEKRAFAADVIGEVGIYHFYHPLLGLLDDEDVVVRKAALKAAGIIRHPRLYEPLLQAVSSPDVFEVAMNALIQSGEGVIGLFERELNQADYNPVRMRRLIAICGKVGGAKSIALLKDKLYFENIEVRNQILHSLSLCGYKPNAAEKEVVLRTLHAELADAAWFLNAMEAIGLASTAAQLPYYALLIRALEVELHHLKRRLLLLLSFLYEANDVLQVWNSLQLTSREKRANALEVLDVLVAKELSSIILPLLEDFPIAQQIKILNPRFPHVRLSPTGYLQKLINRREVPVVNVWTQAVTLYVVRQLQLEALTAEVMGALSHPTSLVAETACWTLQGFQHDRLPENGASVLFQKLAQNAMNSRLLAVEKVMALKTTRLLSETPEDILVDIASILKEVPVVVGEQIVQKGEIGTCMYIIYEGSVRVHDGEHTLAELKNRDFFGELSLLDAEPRSASVTALEDSFLLRLDQHAFYEIMADHIEVTREIMKIMCRRLRYQNRAVAEMKEQLQQRAASALEKPA</sequence>
<evidence type="ECO:0000256" key="3">
    <source>
        <dbReference type="ARBA" id="ARBA00022692"/>
    </source>
</evidence>
<name>A0A1G9QCN5_9BACT</name>
<evidence type="ECO:0000256" key="4">
    <source>
        <dbReference type="ARBA" id="ARBA00022989"/>
    </source>
</evidence>
<dbReference type="PANTHER" id="PTHR45638:SF11">
    <property type="entry name" value="CYCLIC NUCLEOTIDE-GATED CATION CHANNEL SUBUNIT A"/>
    <property type="match status" value="1"/>
</dbReference>
<dbReference type="EMBL" id="FNFO01000010">
    <property type="protein sequence ID" value="SDM08237.1"/>
    <property type="molecule type" value="Genomic_DNA"/>
</dbReference>
<dbReference type="GO" id="GO:0044877">
    <property type="term" value="F:protein-containing complex binding"/>
    <property type="evidence" value="ECO:0007669"/>
    <property type="project" value="TreeGrafter"/>
</dbReference>
<dbReference type="STRING" id="1075417.SAMN05421823_110107"/>
<evidence type="ECO:0000256" key="1">
    <source>
        <dbReference type="ARBA" id="ARBA00004141"/>
    </source>
</evidence>
<dbReference type="OrthoDB" id="9810708at2"/>
<dbReference type="GO" id="GO:0016301">
    <property type="term" value="F:kinase activity"/>
    <property type="evidence" value="ECO:0007669"/>
    <property type="project" value="UniProtKB-KW"/>
</dbReference>
<evidence type="ECO:0000256" key="7">
    <source>
        <dbReference type="ARBA" id="ARBA00023286"/>
    </source>
</evidence>
<feature type="domain" description="Cyclic nucleotide-binding" evidence="10">
    <location>
        <begin position="964"/>
        <end position="1079"/>
    </location>
</feature>
<evidence type="ECO:0000256" key="8">
    <source>
        <dbReference type="ARBA" id="ARBA00023303"/>
    </source>
</evidence>
<proteinExistence type="predicted"/>
<keyword evidence="8" id="KW-0407">Ion channel</keyword>